<dbReference type="Proteomes" id="UP000078287">
    <property type="component" value="Unassembled WGS sequence"/>
</dbReference>
<dbReference type="Gene3D" id="1.10.101.10">
    <property type="entry name" value="PGBD-like superfamily/PGBD"/>
    <property type="match status" value="1"/>
</dbReference>
<protein>
    <submittedName>
        <fullName evidence="3">Peptidoglycan-binding protein</fullName>
    </submittedName>
</protein>
<dbReference type="Pfam" id="PF01471">
    <property type="entry name" value="PG_binding_1"/>
    <property type="match status" value="1"/>
</dbReference>
<reference evidence="3 4" key="1">
    <citation type="submission" date="2016-04" db="EMBL/GenBank/DDBJ databases">
        <title>Chloroflexus islandicus sp. nov., a thermophilic filamentous anoxygenic phototrophic bacterium from geyser Strokkur (Iceland).</title>
        <authorList>
            <person name="Gaisin V.A."/>
            <person name="Kalashnikov A.M."/>
            <person name="Sukhacheva M.V."/>
            <person name="Grouzdev D.S."/>
            <person name="Ivanov T.M."/>
            <person name="Kuznetsov B."/>
            <person name="Gorlenko V.M."/>
        </authorList>
    </citation>
    <scope>NUCLEOTIDE SEQUENCE [LARGE SCALE GENOMIC DNA]</scope>
    <source>
        <strain evidence="4">isl-2</strain>
    </source>
</reference>
<dbReference type="InterPro" id="IPR011042">
    <property type="entry name" value="6-blade_b-propeller_TolB-like"/>
</dbReference>
<feature type="signal peptide" evidence="1">
    <location>
        <begin position="1"/>
        <end position="23"/>
    </location>
</feature>
<comment type="caution">
    <text evidence="3">The sequence shown here is derived from an EMBL/GenBank/DDBJ whole genome shotgun (WGS) entry which is preliminary data.</text>
</comment>
<dbReference type="Gene3D" id="2.120.10.30">
    <property type="entry name" value="TolB, C-terminal domain"/>
    <property type="match status" value="1"/>
</dbReference>
<keyword evidence="4" id="KW-1185">Reference proteome</keyword>
<dbReference type="SUPFAM" id="SSF82171">
    <property type="entry name" value="DPP6 N-terminal domain-like"/>
    <property type="match status" value="1"/>
</dbReference>
<dbReference type="InterPro" id="IPR002477">
    <property type="entry name" value="Peptidoglycan-bd-like"/>
</dbReference>
<evidence type="ECO:0000313" key="4">
    <source>
        <dbReference type="Proteomes" id="UP000078287"/>
    </source>
</evidence>
<feature type="domain" description="Peptidoglycan binding-like" evidence="2">
    <location>
        <begin position="435"/>
        <end position="489"/>
    </location>
</feature>
<keyword evidence="1" id="KW-0732">Signal</keyword>
<gene>
    <name evidence="3" type="ORF">A6A03_19040</name>
</gene>
<evidence type="ECO:0000313" key="3">
    <source>
        <dbReference type="EMBL" id="OAN41246.1"/>
    </source>
</evidence>
<evidence type="ECO:0000256" key="1">
    <source>
        <dbReference type="SAM" id="SignalP"/>
    </source>
</evidence>
<organism evidence="3 4">
    <name type="scientific">Chloroflexus islandicus</name>
    <dbReference type="NCBI Taxonomy" id="1707952"/>
    <lineage>
        <taxon>Bacteria</taxon>
        <taxon>Bacillati</taxon>
        <taxon>Chloroflexota</taxon>
        <taxon>Chloroflexia</taxon>
        <taxon>Chloroflexales</taxon>
        <taxon>Chloroflexineae</taxon>
        <taxon>Chloroflexaceae</taxon>
        <taxon>Chloroflexus</taxon>
    </lineage>
</organism>
<dbReference type="InterPro" id="IPR036366">
    <property type="entry name" value="PGBDSf"/>
</dbReference>
<dbReference type="AlphaFoldDB" id="A0A178M2E5"/>
<dbReference type="PROSITE" id="PS51257">
    <property type="entry name" value="PROKAR_LIPOPROTEIN"/>
    <property type="match status" value="1"/>
</dbReference>
<feature type="chain" id="PRO_5008091639" evidence="1">
    <location>
        <begin position="24"/>
        <end position="496"/>
    </location>
</feature>
<dbReference type="SUPFAM" id="SSF47090">
    <property type="entry name" value="PGBD-like"/>
    <property type="match status" value="1"/>
</dbReference>
<dbReference type="InterPro" id="IPR036365">
    <property type="entry name" value="PGBD-like_sf"/>
</dbReference>
<proteinExistence type="predicted"/>
<evidence type="ECO:0000259" key="2">
    <source>
        <dbReference type="Pfam" id="PF01471"/>
    </source>
</evidence>
<name>A0A178M2E5_9CHLR</name>
<sequence length="496" mass="52687">MFVNKRWFIWWMITLLLASCAPAPPTPVPSPTATPVAELPTAVTTLPSPELPTAIPTLPPATATAATASPTPVPAVTLPAPVYVIQNGQVMRLEPDGNRLVQITYEPQPVRELSVAENGTLVYLTGDELVVLDGAGRRMLVSERAISHPRISPDGQYVVYHLTDPAPGLIIGQDDAPSGVYFSDITGGRPSLGIADDPEPAEPDFANPAWRYLPVAWSPSGVQLLLFAVMLPEMGIPGGEAVIIGPEDEPVRAFSCCEEELWSVDSREITVAGGGPGPDIRFGLYRIDAISGEEFAVLASSETAIPLVRAPQRLADGVIYAFVEMAPASEYSWDYPFRPQMVQVSDDGVITPLRPEQFDEPVLVLWDWQGRGALVRFADSEPVVWLPADPALPPLITAAAGFALTWAPAADLAARDCALFSPLNPQAAAERRYDPAVADAQGRLAALGFDPGPIDGLFGPATAVAVRAFRAAAGLPAGDSIDCATWQALLARSIAL</sequence>
<dbReference type="STRING" id="1707952.A6A03_19040"/>
<accession>A0A178M2E5</accession>
<dbReference type="EMBL" id="LWQS01000088">
    <property type="protein sequence ID" value="OAN41246.1"/>
    <property type="molecule type" value="Genomic_DNA"/>
</dbReference>